<dbReference type="AlphaFoldDB" id="A0AAV3YCT6"/>
<name>A0AAV3YCT6_9GAST</name>
<comment type="caution">
    <text evidence="2">The sequence shown here is derived from an EMBL/GenBank/DDBJ whole genome shotgun (WGS) entry which is preliminary data.</text>
</comment>
<accession>A0AAV3YCT6</accession>
<evidence type="ECO:0000256" key="1">
    <source>
        <dbReference type="SAM" id="MobiDB-lite"/>
    </source>
</evidence>
<dbReference type="Proteomes" id="UP000735302">
    <property type="component" value="Unassembled WGS sequence"/>
</dbReference>
<reference evidence="2 3" key="1">
    <citation type="journal article" date="2021" name="Elife">
        <title>Chloroplast acquisition without the gene transfer in kleptoplastic sea slugs, Plakobranchus ocellatus.</title>
        <authorList>
            <person name="Maeda T."/>
            <person name="Takahashi S."/>
            <person name="Yoshida T."/>
            <person name="Shimamura S."/>
            <person name="Takaki Y."/>
            <person name="Nagai Y."/>
            <person name="Toyoda A."/>
            <person name="Suzuki Y."/>
            <person name="Arimoto A."/>
            <person name="Ishii H."/>
            <person name="Satoh N."/>
            <person name="Nishiyama T."/>
            <person name="Hasebe M."/>
            <person name="Maruyama T."/>
            <person name="Minagawa J."/>
            <person name="Obokata J."/>
            <person name="Shigenobu S."/>
        </authorList>
    </citation>
    <scope>NUCLEOTIDE SEQUENCE [LARGE SCALE GENOMIC DNA]</scope>
</reference>
<evidence type="ECO:0000313" key="2">
    <source>
        <dbReference type="EMBL" id="GFN80334.1"/>
    </source>
</evidence>
<sequence>MINERLNKAKSPQGVLRLSGPPSGQGAGGGARTRDRRVPTDLREDSLAIVLPTLREVKKKFSSKLLRIPLCASSSQVFEPTLGQAVDGRNLFTLTNQSNSGGAFNLIHSVYICRALGN</sequence>
<proteinExistence type="predicted"/>
<gene>
    <name evidence="2" type="ORF">PoB_000684000</name>
</gene>
<keyword evidence="3" id="KW-1185">Reference proteome</keyword>
<organism evidence="2 3">
    <name type="scientific">Plakobranchus ocellatus</name>
    <dbReference type="NCBI Taxonomy" id="259542"/>
    <lineage>
        <taxon>Eukaryota</taxon>
        <taxon>Metazoa</taxon>
        <taxon>Spiralia</taxon>
        <taxon>Lophotrochozoa</taxon>
        <taxon>Mollusca</taxon>
        <taxon>Gastropoda</taxon>
        <taxon>Heterobranchia</taxon>
        <taxon>Euthyneura</taxon>
        <taxon>Panpulmonata</taxon>
        <taxon>Sacoglossa</taxon>
        <taxon>Placobranchoidea</taxon>
        <taxon>Plakobranchidae</taxon>
        <taxon>Plakobranchus</taxon>
    </lineage>
</organism>
<dbReference type="EMBL" id="BLXT01000816">
    <property type="protein sequence ID" value="GFN80334.1"/>
    <property type="molecule type" value="Genomic_DNA"/>
</dbReference>
<evidence type="ECO:0000313" key="3">
    <source>
        <dbReference type="Proteomes" id="UP000735302"/>
    </source>
</evidence>
<protein>
    <submittedName>
        <fullName evidence="2">Uncharacterized protein</fullName>
    </submittedName>
</protein>
<feature type="region of interest" description="Disordered" evidence="1">
    <location>
        <begin position="1"/>
        <end position="38"/>
    </location>
</feature>